<keyword evidence="11" id="KW-1185">Reference proteome</keyword>
<feature type="transmembrane region" description="Helical" evidence="9">
    <location>
        <begin position="92"/>
        <end position="117"/>
    </location>
</feature>
<dbReference type="GO" id="GO:0022857">
    <property type="term" value="F:transmembrane transporter activity"/>
    <property type="evidence" value="ECO:0007669"/>
    <property type="project" value="InterPro"/>
</dbReference>
<dbReference type="InterPro" id="IPR004754">
    <property type="entry name" value="Amino_acid_antiprt"/>
</dbReference>
<feature type="transmembrane region" description="Helical" evidence="9">
    <location>
        <begin position="245"/>
        <end position="265"/>
    </location>
</feature>
<feature type="transmembrane region" description="Helical" evidence="9">
    <location>
        <begin position="454"/>
        <end position="474"/>
    </location>
</feature>
<evidence type="ECO:0000256" key="3">
    <source>
        <dbReference type="ARBA" id="ARBA00022448"/>
    </source>
</evidence>
<evidence type="ECO:0000256" key="7">
    <source>
        <dbReference type="ARBA" id="ARBA00022989"/>
    </source>
</evidence>
<evidence type="ECO:0000313" key="10">
    <source>
        <dbReference type="EMBL" id="AUR53088.1"/>
    </source>
</evidence>
<dbReference type="Proteomes" id="UP000236655">
    <property type="component" value="Chromosome"/>
</dbReference>
<organism evidence="10 11">
    <name type="scientific">Aquella oligotrophica</name>
    <dbReference type="NCBI Taxonomy" id="2067065"/>
    <lineage>
        <taxon>Bacteria</taxon>
        <taxon>Pseudomonadati</taxon>
        <taxon>Pseudomonadota</taxon>
        <taxon>Betaproteobacteria</taxon>
        <taxon>Neisseriales</taxon>
        <taxon>Neisseriaceae</taxon>
        <taxon>Aquella</taxon>
    </lineage>
</organism>
<dbReference type="PANTHER" id="PTHR42770">
    <property type="entry name" value="AMINO ACID TRANSPORTER-RELATED"/>
    <property type="match status" value="1"/>
</dbReference>
<dbReference type="Gene3D" id="1.20.1740.10">
    <property type="entry name" value="Amino acid/polyamine transporter I"/>
    <property type="match status" value="1"/>
</dbReference>
<dbReference type="PANTHER" id="PTHR42770:SF4">
    <property type="entry name" value="ARGININE_ORNITHINE ANTIPORTER-RELATED"/>
    <property type="match status" value="1"/>
</dbReference>
<dbReference type="InterPro" id="IPR002293">
    <property type="entry name" value="AA/rel_permease1"/>
</dbReference>
<evidence type="ECO:0000256" key="4">
    <source>
        <dbReference type="ARBA" id="ARBA00022475"/>
    </source>
</evidence>
<dbReference type="GO" id="GO:0005886">
    <property type="term" value="C:plasma membrane"/>
    <property type="evidence" value="ECO:0007669"/>
    <property type="project" value="UniProtKB-SubCell"/>
</dbReference>
<feature type="transmembrane region" description="Helical" evidence="9">
    <location>
        <begin position="212"/>
        <end position="233"/>
    </location>
</feature>
<evidence type="ECO:0000256" key="6">
    <source>
        <dbReference type="ARBA" id="ARBA00022970"/>
    </source>
</evidence>
<keyword evidence="3" id="KW-0813">Transport</keyword>
<evidence type="ECO:0000313" key="11">
    <source>
        <dbReference type="Proteomes" id="UP000236655"/>
    </source>
</evidence>
<evidence type="ECO:0000256" key="1">
    <source>
        <dbReference type="ARBA" id="ARBA00004651"/>
    </source>
</evidence>
<feature type="transmembrane region" description="Helical" evidence="9">
    <location>
        <begin position="294"/>
        <end position="320"/>
    </location>
</feature>
<dbReference type="EMBL" id="CP024847">
    <property type="protein sequence ID" value="AUR53088.1"/>
    <property type="molecule type" value="Genomic_DNA"/>
</dbReference>
<evidence type="ECO:0000256" key="8">
    <source>
        <dbReference type="ARBA" id="ARBA00023136"/>
    </source>
</evidence>
<dbReference type="OrthoDB" id="3185104at2"/>
<dbReference type="InterPro" id="IPR050367">
    <property type="entry name" value="APC_superfamily"/>
</dbReference>
<comment type="similarity">
    <text evidence="2">Belongs to the amino acid-polyamine-organocation (APC) superfamily. Basic amino acid/polyamine antiporter (APA) (TC 2.A.3.2) family.</text>
</comment>
<feature type="transmembrane region" description="Helical" evidence="9">
    <location>
        <begin position="137"/>
        <end position="155"/>
    </location>
</feature>
<keyword evidence="7 9" id="KW-1133">Transmembrane helix</keyword>
<proteinExistence type="inferred from homology"/>
<keyword evidence="4" id="KW-1003">Cell membrane</keyword>
<dbReference type="KEGG" id="nba:CUN60_12580"/>
<dbReference type="PIRSF" id="PIRSF006060">
    <property type="entry name" value="AA_transporter"/>
    <property type="match status" value="1"/>
</dbReference>
<feature type="transmembrane region" description="Helical" evidence="9">
    <location>
        <begin position="12"/>
        <end position="34"/>
    </location>
</feature>
<dbReference type="GO" id="GO:0006865">
    <property type="term" value="P:amino acid transport"/>
    <property type="evidence" value="ECO:0007669"/>
    <property type="project" value="UniProtKB-KW"/>
</dbReference>
<evidence type="ECO:0000256" key="2">
    <source>
        <dbReference type="ARBA" id="ARBA00008220"/>
    </source>
</evidence>
<reference evidence="11" key="1">
    <citation type="submission" date="2017-11" db="EMBL/GenBank/DDBJ databases">
        <authorList>
            <person name="Chan K.G."/>
            <person name="Lee L.S."/>
        </authorList>
    </citation>
    <scope>NUCLEOTIDE SEQUENCE [LARGE SCALE GENOMIC DNA]</scope>
    <source>
        <strain evidence="11">DSM 100970</strain>
    </source>
</reference>
<dbReference type="NCBIfam" id="TIGR00905">
    <property type="entry name" value="2A0302"/>
    <property type="match status" value="1"/>
</dbReference>
<feature type="transmembrane region" description="Helical" evidence="9">
    <location>
        <begin position="46"/>
        <end position="71"/>
    </location>
</feature>
<feature type="transmembrane region" description="Helical" evidence="9">
    <location>
        <begin position="368"/>
        <end position="392"/>
    </location>
</feature>
<keyword evidence="8 9" id="KW-0472">Membrane</keyword>
<keyword evidence="5 9" id="KW-0812">Transmembrane</keyword>
<evidence type="ECO:0000256" key="9">
    <source>
        <dbReference type="SAM" id="Phobius"/>
    </source>
</evidence>
<protein>
    <submittedName>
        <fullName evidence="10">Arginine-ornithine antiporter</fullName>
    </submittedName>
</protein>
<dbReference type="AlphaFoldDB" id="A0A2I7N9E4"/>
<comment type="subcellular location">
    <subcellularLocation>
        <location evidence="1">Cell membrane</location>
        <topology evidence="1">Multi-pass membrane protein</topology>
    </subcellularLocation>
</comment>
<dbReference type="Pfam" id="PF13520">
    <property type="entry name" value="AA_permease_2"/>
    <property type="match status" value="1"/>
</dbReference>
<evidence type="ECO:0000256" key="5">
    <source>
        <dbReference type="ARBA" id="ARBA00022692"/>
    </source>
</evidence>
<dbReference type="RefSeq" id="WP_102952374.1">
    <property type="nucleotide sequence ID" value="NZ_CP024847.1"/>
</dbReference>
<accession>A0A2I7N9E4</accession>
<sequence>MAGKTTGQGIDVKDLTFFALFSLTFGSMMGSGVFDIPQNIANRSGAVAVVLHWGIVAAGMIALAWSFVYISNKRPDIKSGIYGYAKFGFGDYVGFTSAWGYFLNALLGNASYLIYIFATLGNFFPVFGHGATAGATLPSFLCESLLLWIVMGLIIKGVKEASIVNIIITSVKLMALAALILVFIYGFKTSVFMKNMSTHDLHLGSMFEQIKATMLVTVWDFLGIEAACIYAIYAKSMKDVGKATMLAVIAVLLIDTLLSCLPFGIMPTAEVQQLTTPSTAGVMALVIGPISANIIRFAVLICVVGALLAWNMLATNILFLSAQDKTMPRFLTKLNKGGVPVNAAIMSGLTLQVMMICAYFSQAVYLNMIMIATSLVLVPYLLAAMFSVKLILTDKKVHYYELIKGSLAVLYAVWMIYAGGLKYLAISTLMYLIGIFLFYKARREDGRRLFENKFEIVLFTTIVICAIASGWAWYTGVVQF</sequence>
<feature type="transmembrane region" description="Helical" evidence="9">
    <location>
        <begin position="341"/>
        <end position="362"/>
    </location>
</feature>
<keyword evidence="6" id="KW-0029">Amino-acid transport</keyword>
<feature type="transmembrane region" description="Helical" evidence="9">
    <location>
        <begin position="423"/>
        <end position="442"/>
    </location>
</feature>
<gene>
    <name evidence="10" type="ORF">CUN60_12580</name>
</gene>
<feature type="transmembrane region" description="Helical" evidence="9">
    <location>
        <begin position="162"/>
        <end position="187"/>
    </location>
</feature>
<name>A0A2I7N9E4_9NEIS</name>